<protein>
    <submittedName>
        <fullName evidence="2">Reverse transcriptase</fullName>
    </submittedName>
</protein>
<gene>
    <name evidence="2" type="ORF">E5676_scaffold323G00170</name>
    <name evidence="1" type="ORF">E6C27_scaffold404G001320</name>
</gene>
<keyword evidence="2" id="KW-0695">RNA-directed DNA polymerase</keyword>
<organism evidence="2 4">
    <name type="scientific">Cucumis melo var. makuwa</name>
    <name type="common">Oriental melon</name>
    <dbReference type="NCBI Taxonomy" id="1194695"/>
    <lineage>
        <taxon>Eukaryota</taxon>
        <taxon>Viridiplantae</taxon>
        <taxon>Streptophyta</taxon>
        <taxon>Embryophyta</taxon>
        <taxon>Tracheophyta</taxon>
        <taxon>Spermatophyta</taxon>
        <taxon>Magnoliopsida</taxon>
        <taxon>eudicotyledons</taxon>
        <taxon>Gunneridae</taxon>
        <taxon>Pentapetalae</taxon>
        <taxon>rosids</taxon>
        <taxon>fabids</taxon>
        <taxon>Cucurbitales</taxon>
        <taxon>Cucurbitaceae</taxon>
        <taxon>Benincaseae</taxon>
        <taxon>Cucumis</taxon>
    </lineage>
</organism>
<dbReference type="Proteomes" id="UP000321393">
    <property type="component" value="Unassembled WGS sequence"/>
</dbReference>
<dbReference type="EMBL" id="SSTE01011678">
    <property type="protein sequence ID" value="KAA0050862.1"/>
    <property type="molecule type" value="Genomic_DNA"/>
</dbReference>
<reference evidence="3 4" key="1">
    <citation type="submission" date="2019-08" db="EMBL/GenBank/DDBJ databases">
        <title>Draft genome sequences of two oriental melons (Cucumis melo L. var makuwa).</title>
        <authorList>
            <person name="Kwon S.-Y."/>
        </authorList>
    </citation>
    <scope>NUCLEOTIDE SEQUENCE [LARGE SCALE GENOMIC DNA]</scope>
    <source>
        <strain evidence="4">cv. Chang Bougi</strain>
        <strain evidence="3">cv. SW 3</strain>
        <tissue evidence="2">Leaf</tissue>
    </source>
</reference>
<evidence type="ECO:0000313" key="3">
    <source>
        <dbReference type="Proteomes" id="UP000321393"/>
    </source>
</evidence>
<keyword evidence="2" id="KW-0808">Transferase</keyword>
<evidence type="ECO:0000313" key="4">
    <source>
        <dbReference type="Proteomes" id="UP000321947"/>
    </source>
</evidence>
<keyword evidence="2" id="KW-0548">Nucleotidyltransferase</keyword>
<dbReference type="EMBL" id="SSTD01012658">
    <property type="protein sequence ID" value="TYK08490.1"/>
    <property type="molecule type" value="Genomic_DNA"/>
</dbReference>
<name>A0A5D3CAX0_CUCMM</name>
<proteinExistence type="predicted"/>
<dbReference type="OrthoDB" id="1738989at2759"/>
<dbReference type="Proteomes" id="UP000321947">
    <property type="component" value="Unassembled WGS sequence"/>
</dbReference>
<evidence type="ECO:0000313" key="1">
    <source>
        <dbReference type="EMBL" id="KAA0050862.1"/>
    </source>
</evidence>
<evidence type="ECO:0000313" key="2">
    <source>
        <dbReference type="EMBL" id="TYK08490.1"/>
    </source>
</evidence>
<sequence>MSSRALHLQTPLECLKESYPSTCPIFDVPLWVFGCATYVHNHGPHPTKLIPNGAINTFIRLLSTSPTLVILPSPSPHGPHYEPSSLENLIKMSESDKSETTIHSVDTKVISDGKGSDGGNEVIAKVTENETREDRSKNINKYDPTLDLSIALRKGTRAFTTSLDSATIPKNIHVAFECPRKTPVMEEMRALEKNKTWSSAFSLRDKIVDANGCLLSSTKQMVLLTDIRPD</sequence>
<dbReference type="GO" id="GO:0003964">
    <property type="term" value="F:RNA-directed DNA polymerase activity"/>
    <property type="evidence" value="ECO:0007669"/>
    <property type="project" value="UniProtKB-KW"/>
</dbReference>
<comment type="caution">
    <text evidence="2">The sequence shown here is derived from an EMBL/GenBank/DDBJ whole genome shotgun (WGS) entry which is preliminary data.</text>
</comment>
<accession>A0A5D3CAX0</accession>
<dbReference type="AlphaFoldDB" id="A0A5D3CAX0"/>